<accession>F1A117</accession>
<dbReference type="InterPro" id="IPR010994">
    <property type="entry name" value="RuvA_2-like"/>
</dbReference>
<evidence type="ECO:0000256" key="1">
    <source>
        <dbReference type="ARBA" id="ARBA00004123"/>
    </source>
</evidence>
<organism evidence="9 10">
    <name type="scientific">Dictyostelium purpureum</name>
    <name type="common">Slime mold</name>
    <dbReference type="NCBI Taxonomy" id="5786"/>
    <lineage>
        <taxon>Eukaryota</taxon>
        <taxon>Amoebozoa</taxon>
        <taxon>Evosea</taxon>
        <taxon>Eumycetozoa</taxon>
        <taxon>Dictyostelia</taxon>
        <taxon>Dictyosteliales</taxon>
        <taxon>Dictyosteliaceae</taxon>
        <taxon>Dictyostelium</taxon>
    </lineage>
</organism>
<dbReference type="GO" id="GO:0005694">
    <property type="term" value="C:chromosome"/>
    <property type="evidence" value="ECO:0007669"/>
    <property type="project" value="UniProtKB-SubCell"/>
</dbReference>
<dbReference type="Pfam" id="PF14633">
    <property type="entry name" value="SH2_2"/>
    <property type="match status" value="1"/>
</dbReference>
<evidence type="ECO:0000256" key="6">
    <source>
        <dbReference type="ARBA" id="ARBA00023242"/>
    </source>
</evidence>
<keyword evidence="6" id="KW-0539">Nucleus</keyword>
<dbReference type="CDD" id="cd09918">
    <property type="entry name" value="SH2_Nterm_SPT6_like"/>
    <property type="match status" value="1"/>
</dbReference>
<dbReference type="GO" id="GO:0034728">
    <property type="term" value="P:nucleosome organization"/>
    <property type="evidence" value="ECO:0000318"/>
    <property type="project" value="GO_Central"/>
</dbReference>
<dbReference type="InterPro" id="IPR028088">
    <property type="entry name" value="Spt6_HTH_DNA-bd_dom"/>
</dbReference>
<dbReference type="GO" id="GO:0008023">
    <property type="term" value="C:transcription elongation factor complex"/>
    <property type="evidence" value="ECO:0000318"/>
    <property type="project" value="GO_Central"/>
</dbReference>
<dbReference type="InterPro" id="IPR035019">
    <property type="entry name" value="Spt6_SH2_N"/>
</dbReference>
<dbReference type="Gene3D" id="3.30.420.140">
    <property type="entry name" value="YqgF/RNase H-like domain"/>
    <property type="match status" value="1"/>
</dbReference>
<dbReference type="GeneID" id="10511136"/>
<dbReference type="FunFam" id="1.10.3500.10:FF:000006">
    <property type="entry name" value="Transcription elongation factor spt6"/>
    <property type="match status" value="1"/>
</dbReference>
<dbReference type="Gene3D" id="1.10.150.850">
    <property type="entry name" value="Spt6, helix-hairpin-helix domain"/>
    <property type="match status" value="1"/>
</dbReference>
<dbReference type="Pfam" id="PF22706">
    <property type="entry name" value="Tex_central_region"/>
    <property type="match status" value="1"/>
</dbReference>
<feature type="compositionally biased region" description="Basic and acidic residues" evidence="7">
    <location>
        <begin position="1"/>
        <end position="32"/>
    </location>
</feature>
<dbReference type="InterPro" id="IPR037027">
    <property type="entry name" value="YqgF/RNaseH-like_dom_sf"/>
</dbReference>
<dbReference type="InterPro" id="IPR017072">
    <property type="entry name" value="TF_Spt6"/>
</dbReference>
<dbReference type="Pfam" id="PF14639">
    <property type="entry name" value="YqgF"/>
    <property type="match status" value="1"/>
</dbReference>
<sequence length="1127" mass="130051">MIREQYEPSLLEEKHFTDADEEIRNKNQPERLQRRKGSQYAGEEETLEEAQWIYEAAFEGSNTNSEKAVEAIAQILKFIQQYQLEIPFIYTYEKDIYEPYFTLQDLWNIFDLDEKWAHIKVNKKNLEAMGKNNKTIESYEAVLKEGRSEESISDLYDLFQMLNAIEKNINGSLGDGYDFLSPNNNTNANGEPKQKKAIKRDLYTIYTKAGLSKFLSNFGMSAREFGQNLMDNYTTNKPKDIATDPSSSALGHICIEADSKDRVLQATRYMMAQEIGYDPHVRYSVRMIYRKYAHITTAPTIKGFKEIDVFHPYFTVKSIQEKPAHLFDDSQYLLILKAEKEGFIKSTMAISEKTHNSVIIPEMEALYLSDGTSSITQQWNEQRKLIIREALTKFLYPVLEKELRNKLLTEASNRVAFECAKKLEEKIRVAPWKPLTSNANTGHSNSLPFKILSLCWGAEKIPTMGAVLNSDGEVVTHVKLDFICDRLGESLKEKKEKDIKKLEDICLDHQPRLVIVSASEMDSKRLFEEVKIHLERWCSGERRIIRKSCLLNYYNSEIGLSLQTSSRMEEEFKEYPPILRHAIAVGRCALDPLTEYSSLCTDHNEILFLKLHPLQDMIGKDYLLKLLHRCFINVVNAVGVDINRMIQCRFTSSTLQFVSGLGSRKSQMILNNIFRRGGYITSRAILGKLLNQDIVYKNCIGFIQIRERYTAEYKSDLLDDTRIHPDNYPISYRIAAEALDKPLDDRYLQSYIEDIMKKPKKLDRLDLDAFADILESHDGHPARKLLHFIKKELTHPFADIRHSYEEPTPEQIFEWLTGETESSLRRGTLVTVTTIRVFDGQVKCRLDNGLEGSIPSDALSDDGSVKSLGRGITINCRVMSIDKGNFSVSLSCKPSDLSASRWEETLFRELKENGQNQYLRLEETAPPEPQKKKVVRREKRPKRSVIHPLWHDFSCIEAENYLSDKPIGEVILRPSSKGFDHITATFKFGESIYLHHDIKEADKPNAVSLGKSFYMGDTKYDSLDEILARHVEYLINNLNEVKSNAAHWKDGNRSDIDDIIRAEKAKHPKTIPYYFGYDYEHPGFLTLYHVPSSTPRHEPILVKADGFILRKKLYPSYFELIKYFKRN</sequence>
<dbReference type="Gene3D" id="2.40.50.140">
    <property type="entry name" value="Nucleic acid-binding proteins"/>
    <property type="match status" value="1"/>
</dbReference>
<feature type="non-terminal residue" evidence="9">
    <location>
        <position position="1"/>
    </location>
</feature>
<dbReference type="InterPro" id="IPR035420">
    <property type="entry name" value="Spt6_SH2"/>
</dbReference>
<dbReference type="InterPro" id="IPR003029">
    <property type="entry name" value="S1_domain"/>
</dbReference>
<dbReference type="STRING" id="5786.F1A117"/>
<dbReference type="Gene3D" id="3.30.505.10">
    <property type="entry name" value="SH2 domain"/>
    <property type="match status" value="2"/>
</dbReference>
<dbReference type="FunFam" id="3.30.505.10:FF:000056">
    <property type="entry name" value="Transcription elongation factor Spt6"/>
    <property type="match status" value="1"/>
</dbReference>
<dbReference type="SUPFAM" id="SSF158832">
    <property type="entry name" value="Tex N-terminal region-like"/>
    <property type="match status" value="1"/>
</dbReference>
<dbReference type="PIRSF" id="PIRSF036947">
    <property type="entry name" value="Spt6"/>
    <property type="match status" value="1"/>
</dbReference>
<evidence type="ECO:0000256" key="3">
    <source>
        <dbReference type="ARBA" id="ARBA00009253"/>
    </source>
</evidence>
<comment type="subcellular location">
    <subcellularLocation>
        <location evidence="2">Chromosome</location>
    </subcellularLocation>
    <subcellularLocation>
        <location evidence="1">Nucleus</location>
    </subcellularLocation>
</comment>
<dbReference type="SUPFAM" id="SSF50249">
    <property type="entry name" value="Nucleic acid-binding proteins"/>
    <property type="match status" value="1"/>
</dbReference>
<dbReference type="FunFam" id="1.10.10.2740:FF:000002">
    <property type="entry name" value="Transcription elongation factor Spt6"/>
    <property type="match status" value="1"/>
</dbReference>
<dbReference type="Gene3D" id="1.10.3500.10">
    <property type="entry name" value="Tex N-terminal region-like"/>
    <property type="match status" value="1"/>
</dbReference>
<dbReference type="PROSITE" id="PS50126">
    <property type="entry name" value="S1"/>
    <property type="match status" value="1"/>
</dbReference>
<dbReference type="RefSeq" id="XP_003293364.1">
    <property type="nucleotide sequence ID" value="XM_003293316.1"/>
</dbReference>
<evidence type="ECO:0000313" key="9">
    <source>
        <dbReference type="EMBL" id="EGC30112.1"/>
    </source>
</evidence>
<dbReference type="eggNOG" id="KOG1856">
    <property type="taxonomic scope" value="Eukaryota"/>
</dbReference>
<dbReference type="Pfam" id="PF14641">
    <property type="entry name" value="HTH_44"/>
    <property type="match status" value="1"/>
</dbReference>
<evidence type="ECO:0000256" key="4">
    <source>
        <dbReference type="ARBA" id="ARBA00022454"/>
    </source>
</evidence>
<evidence type="ECO:0000256" key="5">
    <source>
        <dbReference type="ARBA" id="ARBA00023163"/>
    </source>
</evidence>
<dbReference type="Pfam" id="PF14635">
    <property type="entry name" value="HHH_7"/>
    <property type="match status" value="1"/>
</dbReference>
<keyword evidence="10" id="KW-1185">Reference proteome</keyword>
<feature type="region of interest" description="Disordered" evidence="7">
    <location>
        <begin position="1"/>
        <end position="43"/>
    </location>
</feature>
<dbReference type="InterPro" id="IPR032706">
    <property type="entry name" value="Spt6_HHH"/>
</dbReference>
<dbReference type="PANTHER" id="PTHR10145">
    <property type="entry name" value="TRANSCRIPTION ELONGATION FACTOR SPT6"/>
    <property type="match status" value="1"/>
</dbReference>
<dbReference type="InterPro" id="IPR012340">
    <property type="entry name" value="NA-bd_OB-fold"/>
</dbReference>
<keyword evidence="5" id="KW-0804">Transcription</keyword>
<dbReference type="SUPFAM" id="SSF53098">
    <property type="entry name" value="Ribonuclease H-like"/>
    <property type="match status" value="1"/>
</dbReference>
<reference evidence="10" key="1">
    <citation type="journal article" date="2011" name="Genome Biol.">
        <title>Comparative genomics of the social amoebae Dictyostelium discoideum and Dictyostelium purpureum.</title>
        <authorList>
            <consortium name="US DOE Joint Genome Institute (JGI-PGF)"/>
            <person name="Sucgang R."/>
            <person name="Kuo A."/>
            <person name="Tian X."/>
            <person name="Salerno W."/>
            <person name="Parikh A."/>
            <person name="Feasley C.L."/>
            <person name="Dalin E."/>
            <person name="Tu H."/>
            <person name="Huang E."/>
            <person name="Barry K."/>
            <person name="Lindquist E."/>
            <person name="Shapiro H."/>
            <person name="Bruce D."/>
            <person name="Schmutz J."/>
            <person name="Salamov A."/>
            <person name="Fey P."/>
            <person name="Gaudet P."/>
            <person name="Anjard C."/>
            <person name="Babu M.M."/>
            <person name="Basu S."/>
            <person name="Bushmanova Y."/>
            <person name="van der Wel H."/>
            <person name="Katoh-Kurasawa M."/>
            <person name="Dinh C."/>
            <person name="Coutinho P.M."/>
            <person name="Saito T."/>
            <person name="Elias M."/>
            <person name="Schaap P."/>
            <person name="Kay R.R."/>
            <person name="Henrissat B."/>
            <person name="Eichinger L."/>
            <person name="Rivero F."/>
            <person name="Putnam N.H."/>
            <person name="West C.M."/>
            <person name="Loomis W.F."/>
            <person name="Chisholm R.L."/>
            <person name="Shaulsky G."/>
            <person name="Strassmann J.E."/>
            <person name="Queller D.C."/>
            <person name="Kuspa A."/>
            <person name="Grigoriev I.V."/>
        </authorList>
    </citation>
    <scope>NUCLEOTIDE SEQUENCE [LARGE SCALE GENOMIC DNA]</scope>
    <source>
        <strain evidence="10">QSDP1</strain>
    </source>
</reference>
<dbReference type="Gene3D" id="1.10.10.2740">
    <property type="entry name" value="Spt6, Death-like domain"/>
    <property type="match status" value="1"/>
</dbReference>
<dbReference type="GO" id="GO:0031491">
    <property type="term" value="F:nucleosome binding"/>
    <property type="evidence" value="ECO:0000318"/>
    <property type="project" value="GO_Central"/>
</dbReference>
<dbReference type="EMBL" id="GL871357">
    <property type="protein sequence ID" value="EGC30112.1"/>
    <property type="molecule type" value="Genomic_DNA"/>
</dbReference>
<dbReference type="VEuPathDB" id="AmoebaDB:DICPUDRAFT_41908"/>
<dbReference type="InterPro" id="IPR023319">
    <property type="entry name" value="Tex-like_HTH_dom_sf"/>
</dbReference>
<comment type="similarity">
    <text evidence="3">Belongs to the SPT6 family.</text>
</comment>
<dbReference type="Pfam" id="PF21710">
    <property type="entry name" value="Spt6_S1"/>
    <property type="match status" value="1"/>
</dbReference>
<dbReference type="AlphaFoldDB" id="F1A117"/>
<dbReference type="OMA" id="GYFYLCF"/>
<dbReference type="InterPro" id="IPR042066">
    <property type="entry name" value="Spt6_death-like"/>
</dbReference>
<keyword evidence="4" id="KW-0158">Chromosome</keyword>
<dbReference type="InterPro" id="IPR055179">
    <property type="entry name" value="Tex-like_central_region"/>
</dbReference>
<dbReference type="InParanoid" id="F1A117"/>
<dbReference type="CDD" id="cd09928">
    <property type="entry name" value="SH2_Cterm_SPT6_like"/>
    <property type="match status" value="1"/>
</dbReference>
<dbReference type="InterPro" id="IPR049540">
    <property type="entry name" value="Spt6-like_S1"/>
</dbReference>
<dbReference type="GO" id="GO:0042393">
    <property type="term" value="F:histone binding"/>
    <property type="evidence" value="ECO:0000318"/>
    <property type="project" value="GO_Central"/>
</dbReference>
<evidence type="ECO:0000256" key="7">
    <source>
        <dbReference type="SAM" id="MobiDB-lite"/>
    </source>
</evidence>
<dbReference type="SUPFAM" id="SSF47781">
    <property type="entry name" value="RuvA domain 2-like"/>
    <property type="match status" value="2"/>
</dbReference>
<dbReference type="InterPro" id="IPR023323">
    <property type="entry name" value="Tex-like_dom_sf"/>
</dbReference>
<gene>
    <name evidence="9" type="ORF">DICPUDRAFT_41908</name>
</gene>
<dbReference type="InterPro" id="IPR036860">
    <property type="entry name" value="SH2_dom_sf"/>
</dbReference>
<evidence type="ECO:0000259" key="8">
    <source>
        <dbReference type="PROSITE" id="PS50126"/>
    </source>
</evidence>
<dbReference type="SUPFAM" id="SSF55550">
    <property type="entry name" value="SH2 domain"/>
    <property type="match status" value="1"/>
</dbReference>
<dbReference type="InterPro" id="IPR035018">
    <property type="entry name" value="Spt6_SH2_C"/>
</dbReference>
<dbReference type="PANTHER" id="PTHR10145:SF6">
    <property type="entry name" value="TRANSCRIPTION ELONGATION FACTOR SPT6"/>
    <property type="match status" value="1"/>
</dbReference>
<dbReference type="InterPro" id="IPR028231">
    <property type="entry name" value="Spt6_YqgF"/>
</dbReference>
<dbReference type="InterPro" id="IPR012337">
    <property type="entry name" value="RNaseH-like_sf"/>
</dbReference>
<dbReference type="KEGG" id="dpp:DICPUDRAFT_41908"/>
<evidence type="ECO:0000256" key="2">
    <source>
        <dbReference type="ARBA" id="ARBA00004286"/>
    </source>
</evidence>
<dbReference type="GO" id="GO:0140673">
    <property type="term" value="P:transcription elongation-coupled chromatin remodeling"/>
    <property type="evidence" value="ECO:0007669"/>
    <property type="project" value="InterPro"/>
</dbReference>
<dbReference type="OrthoDB" id="995477at2759"/>
<dbReference type="GO" id="GO:0006368">
    <property type="term" value="P:transcription elongation by RNA polymerase II"/>
    <property type="evidence" value="ECO:0000318"/>
    <property type="project" value="GO_Central"/>
</dbReference>
<protein>
    <recommendedName>
        <fullName evidence="8">S1 motif domain-containing protein</fullName>
    </recommendedName>
</protein>
<dbReference type="FunCoup" id="F1A117">
    <property type="interactions" value="1278"/>
</dbReference>
<proteinExistence type="inferred from homology"/>
<dbReference type="Proteomes" id="UP000001064">
    <property type="component" value="Unassembled WGS sequence"/>
</dbReference>
<evidence type="ECO:0000313" key="10">
    <source>
        <dbReference type="Proteomes" id="UP000001064"/>
    </source>
</evidence>
<name>F1A117_DICPU</name>
<feature type="domain" description="S1 motif" evidence="8">
    <location>
        <begin position="827"/>
        <end position="893"/>
    </location>
</feature>
<dbReference type="Gene3D" id="1.10.10.650">
    <property type="entry name" value="RuvA domain 2-like"/>
    <property type="match status" value="1"/>
</dbReference>
<dbReference type="GO" id="GO:0003677">
    <property type="term" value="F:DNA binding"/>
    <property type="evidence" value="ECO:0007669"/>
    <property type="project" value="InterPro"/>
</dbReference>